<evidence type="ECO:0000313" key="3">
    <source>
        <dbReference type="Proteomes" id="UP000465812"/>
    </source>
</evidence>
<name>A0ABN6A744_MYCNT</name>
<proteinExistence type="predicted"/>
<accession>A0ABN6A744</accession>
<dbReference type="Proteomes" id="UP000465812">
    <property type="component" value="Chromosome"/>
</dbReference>
<reference evidence="2 3" key="1">
    <citation type="journal article" date="2019" name="Emerg. Microbes Infect.">
        <title>Comprehensive subspecies identification of 175 nontuberculous mycobacteria species based on 7547 genomic profiles.</title>
        <authorList>
            <person name="Matsumoto Y."/>
            <person name="Kinjo T."/>
            <person name="Motooka D."/>
            <person name="Nabeya D."/>
            <person name="Jung N."/>
            <person name="Uechi K."/>
            <person name="Horii T."/>
            <person name="Iida T."/>
            <person name="Fujita J."/>
            <person name="Nakamura S."/>
        </authorList>
    </citation>
    <scope>NUCLEOTIDE SEQUENCE [LARGE SCALE GENOMIC DNA]</scope>
    <source>
        <strain evidence="2 3">JCM 18113</strain>
    </source>
</reference>
<sequence>MRGNSNLKLQRRGCGDVDFDLGAHFASHGVIIRQSFRIRQPCGGAGQGMARSLHMPPPDPNGILSRDKVPKSSVPQQSFVSASAPPKIIIAR</sequence>
<evidence type="ECO:0000256" key="1">
    <source>
        <dbReference type="SAM" id="MobiDB-lite"/>
    </source>
</evidence>
<keyword evidence="3" id="KW-1185">Reference proteome</keyword>
<gene>
    <name evidence="2" type="ORF">MMAN_04730</name>
</gene>
<protein>
    <submittedName>
        <fullName evidence="2">Uncharacterized protein</fullName>
    </submittedName>
</protein>
<evidence type="ECO:0000313" key="2">
    <source>
        <dbReference type="EMBL" id="BBY36339.1"/>
    </source>
</evidence>
<feature type="region of interest" description="Disordered" evidence="1">
    <location>
        <begin position="42"/>
        <end position="80"/>
    </location>
</feature>
<organism evidence="2 3">
    <name type="scientific">Mycobacterium mantenii</name>
    <dbReference type="NCBI Taxonomy" id="560555"/>
    <lineage>
        <taxon>Bacteria</taxon>
        <taxon>Bacillati</taxon>
        <taxon>Actinomycetota</taxon>
        <taxon>Actinomycetes</taxon>
        <taxon>Mycobacteriales</taxon>
        <taxon>Mycobacteriaceae</taxon>
        <taxon>Mycobacterium</taxon>
        <taxon>Mycobacterium avium complex (MAC)</taxon>
    </lineage>
</organism>
<dbReference type="EMBL" id="AP022590">
    <property type="protein sequence ID" value="BBY36339.1"/>
    <property type="molecule type" value="Genomic_DNA"/>
</dbReference>